<reference evidence="2 3" key="1">
    <citation type="journal article" date="2018" name="Nat. Ecol. Evol.">
        <title>Pezizomycetes genomes reveal the molecular basis of ectomycorrhizal truffle lifestyle.</title>
        <authorList>
            <person name="Murat C."/>
            <person name="Payen T."/>
            <person name="Noel B."/>
            <person name="Kuo A."/>
            <person name="Morin E."/>
            <person name="Chen J."/>
            <person name="Kohler A."/>
            <person name="Krizsan K."/>
            <person name="Balestrini R."/>
            <person name="Da Silva C."/>
            <person name="Montanini B."/>
            <person name="Hainaut M."/>
            <person name="Levati E."/>
            <person name="Barry K.W."/>
            <person name="Belfiori B."/>
            <person name="Cichocki N."/>
            <person name="Clum A."/>
            <person name="Dockter R.B."/>
            <person name="Fauchery L."/>
            <person name="Guy J."/>
            <person name="Iotti M."/>
            <person name="Le Tacon F."/>
            <person name="Lindquist E.A."/>
            <person name="Lipzen A."/>
            <person name="Malagnac F."/>
            <person name="Mello A."/>
            <person name="Molinier V."/>
            <person name="Miyauchi S."/>
            <person name="Poulain J."/>
            <person name="Riccioni C."/>
            <person name="Rubini A."/>
            <person name="Sitrit Y."/>
            <person name="Splivallo R."/>
            <person name="Traeger S."/>
            <person name="Wang M."/>
            <person name="Zifcakova L."/>
            <person name="Wipf D."/>
            <person name="Zambonelli A."/>
            <person name="Paolocci F."/>
            <person name="Nowrousian M."/>
            <person name="Ottonello S."/>
            <person name="Baldrian P."/>
            <person name="Spatafora J.W."/>
            <person name="Henrissat B."/>
            <person name="Nagy L.G."/>
            <person name="Aury J.M."/>
            <person name="Wincker P."/>
            <person name="Grigoriev I.V."/>
            <person name="Bonfante P."/>
            <person name="Martin F.M."/>
        </authorList>
    </citation>
    <scope>NUCLEOTIDE SEQUENCE [LARGE SCALE GENOMIC DNA]</scope>
    <source>
        <strain evidence="2 3">RN42</strain>
    </source>
</reference>
<organism evidence="2 3">
    <name type="scientific">Ascobolus immersus RN42</name>
    <dbReference type="NCBI Taxonomy" id="1160509"/>
    <lineage>
        <taxon>Eukaryota</taxon>
        <taxon>Fungi</taxon>
        <taxon>Dikarya</taxon>
        <taxon>Ascomycota</taxon>
        <taxon>Pezizomycotina</taxon>
        <taxon>Pezizomycetes</taxon>
        <taxon>Pezizales</taxon>
        <taxon>Ascobolaceae</taxon>
        <taxon>Ascobolus</taxon>
    </lineage>
</organism>
<dbReference type="AlphaFoldDB" id="A0A3N4HY54"/>
<proteinExistence type="predicted"/>
<accession>A0A3N4HY54</accession>
<feature type="region of interest" description="Disordered" evidence="1">
    <location>
        <begin position="1"/>
        <end position="80"/>
    </location>
</feature>
<feature type="compositionally biased region" description="Basic residues" evidence="1">
    <location>
        <begin position="71"/>
        <end position="80"/>
    </location>
</feature>
<protein>
    <submittedName>
        <fullName evidence="2">Uncharacterized protein</fullName>
    </submittedName>
</protein>
<evidence type="ECO:0000313" key="2">
    <source>
        <dbReference type="EMBL" id="RPA78107.1"/>
    </source>
</evidence>
<feature type="compositionally biased region" description="Polar residues" evidence="1">
    <location>
        <begin position="21"/>
        <end position="32"/>
    </location>
</feature>
<evidence type="ECO:0000256" key="1">
    <source>
        <dbReference type="SAM" id="MobiDB-lite"/>
    </source>
</evidence>
<keyword evidence="3" id="KW-1185">Reference proteome</keyword>
<evidence type="ECO:0000313" key="3">
    <source>
        <dbReference type="Proteomes" id="UP000275078"/>
    </source>
</evidence>
<sequence>MTSPSPFHTLPSTFHAPPPSLSQSSKPFQTRIQKPLHLTRVTESLPPRLLPNPSPTEFAAGPSSSVAATTHQKHQQNRRKKPHLYYVYGVEPVVMLRDGVDVWCPANPRLNPTSPGRPEASEGFEFASESSYASTSAQRNSAPILLQLGTSITNTLLHTSPFFW</sequence>
<dbReference type="EMBL" id="ML119716">
    <property type="protein sequence ID" value="RPA78107.1"/>
    <property type="molecule type" value="Genomic_DNA"/>
</dbReference>
<dbReference type="Proteomes" id="UP000275078">
    <property type="component" value="Unassembled WGS sequence"/>
</dbReference>
<name>A0A3N4HY54_ASCIM</name>
<gene>
    <name evidence="2" type="ORF">BJ508DRAFT_364073</name>
</gene>
<feature type="compositionally biased region" description="Polar residues" evidence="1">
    <location>
        <begin position="1"/>
        <end position="12"/>
    </location>
</feature>